<organism evidence="2 3">
    <name type="scientific">Cuscuta campestris</name>
    <dbReference type="NCBI Taxonomy" id="132261"/>
    <lineage>
        <taxon>Eukaryota</taxon>
        <taxon>Viridiplantae</taxon>
        <taxon>Streptophyta</taxon>
        <taxon>Embryophyta</taxon>
        <taxon>Tracheophyta</taxon>
        <taxon>Spermatophyta</taxon>
        <taxon>Magnoliopsida</taxon>
        <taxon>eudicotyledons</taxon>
        <taxon>Gunneridae</taxon>
        <taxon>Pentapetalae</taxon>
        <taxon>asterids</taxon>
        <taxon>lamiids</taxon>
        <taxon>Solanales</taxon>
        <taxon>Convolvulaceae</taxon>
        <taxon>Cuscuteae</taxon>
        <taxon>Cuscuta</taxon>
        <taxon>Cuscuta subgen. Grammica</taxon>
        <taxon>Cuscuta sect. Cleistogrammica</taxon>
    </lineage>
</organism>
<dbReference type="AlphaFoldDB" id="A0A484MCM8"/>
<reference evidence="2 3" key="1">
    <citation type="submission" date="2018-04" db="EMBL/GenBank/DDBJ databases">
        <authorList>
            <person name="Vogel A."/>
        </authorList>
    </citation>
    <scope>NUCLEOTIDE SEQUENCE [LARGE SCALE GENOMIC DNA]</scope>
</reference>
<dbReference type="Proteomes" id="UP000595140">
    <property type="component" value="Unassembled WGS sequence"/>
</dbReference>
<protein>
    <submittedName>
        <fullName evidence="2">Uncharacterized protein</fullName>
    </submittedName>
</protein>
<evidence type="ECO:0000256" key="1">
    <source>
        <dbReference type="SAM" id="MobiDB-lite"/>
    </source>
</evidence>
<accession>A0A484MCM8</accession>
<evidence type="ECO:0000313" key="3">
    <source>
        <dbReference type="Proteomes" id="UP000595140"/>
    </source>
</evidence>
<sequence length="84" mass="9656">MDGKNWEIGMTSDILLQDAANPFSLSPFFNREPETHQRRPTRHPRRVDMVHGDQAPAICCFWSLILNIRRSTHGRFCSFAILSG</sequence>
<gene>
    <name evidence="2" type="ORF">CCAM_LOCUS27462</name>
</gene>
<evidence type="ECO:0000313" key="2">
    <source>
        <dbReference type="EMBL" id="VFQ85686.1"/>
    </source>
</evidence>
<proteinExistence type="predicted"/>
<dbReference type="EMBL" id="OOIL02002985">
    <property type="protein sequence ID" value="VFQ85686.1"/>
    <property type="molecule type" value="Genomic_DNA"/>
</dbReference>
<keyword evidence="3" id="KW-1185">Reference proteome</keyword>
<name>A0A484MCM8_9ASTE</name>
<feature type="region of interest" description="Disordered" evidence="1">
    <location>
        <begin position="29"/>
        <end position="48"/>
    </location>
</feature>